<sequence>MSPPLSAQELEIRRWNHLPINQNFVTANFARTDGDIAIDPVLRIENASVELDTWLFGYIRTFELLDRTARVEVRQAWQDGTWDGVVDGIPTTITRKGASDT</sequence>
<dbReference type="AlphaFoldDB" id="X1EYM7"/>
<name>X1EYM7_9ZZZZ</name>
<accession>X1EYM7</accession>
<protein>
    <submittedName>
        <fullName evidence="1">Uncharacterized protein</fullName>
    </submittedName>
</protein>
<proteinExistence type="predicted"/>
<feature type="non-terminal residue" evidence="1">
    <location>
        <position position="101"/>
    </location>
</feature>
<dbReference type="EMBL" id="BARU01005582">
    <property type="protein sequence ID" value="GAH38461.1"/>
    <property type="molecule type" value="Genomic_DNA"/>
</dbReference>
<gene>
    <name evidence="1" type="ORF">S03H2_10899</name>
</gene>
<evidence type="ECO:0000313" key="1">
    <source>
        <dbReference type="EMBL" id="GAH38461.1"/>
    </source>
</evidence>
<organism evidence="1">
    <name type="scientific">marine sediment metagenome</name>
    <dbReference type="NCBI Taxonomy" id="412755"/>
    <lineage>
        <taxon>unclassified sequences</taxon>
        <taxon>metagenomes</taxon>
        <taxon>ecological metagenomes</taxon>
    </lineage>
</organism>
<comment type="caution">
    <text evidence="1">The sequence shown here is derived from an EMBL/GenBank/DDBJ whole genome shotgun (WGS) entry which is preliminary data.</text>
</comment>
<reference evidence="1" key="1">
    <citation type="journal article" date="2014" name="Front. Microbiol.">
        <title>High frequency of phylogenetically diverse reductive dehalogenase-homologous genes in deep subseafloor sedimentary metagenomes.</title>
        <authorList>
            <person name="Kawai M."/>
            <person name="Futagami T."/>
            <person name="Toyoda A."/>
            <person name="Takaki Y."/>
            <person name="Nishi S."/>
            <person name="Hori S."/>
            <person name="Arai W."/>
            <person name="Tsubouchi T."/>
            <person name="Morono Y."/>
            <person name="Uchiyama I."/>
            <person name="Ito T."/>
            <person name="Fujiyama A."/>
            <person name="Inagaki F."/>
            <person name="Takami H."/>
        </authorList>
    </citation>
    <scope>NUCLEOTIDE SEQUENCE</scope>
    <source>
        <strain evidence="1">Expedition CK06-06</strain>
    </source>
</reference>